<keyword evidence="2" id="KW-1185">Reference proteome</keyword>
<evidence type="ECO:0000313" key="1">
    <source>
        <dbReference type="EMBL" id="KAK1863875.1"/>
    </source>
</evidence>
<name>A0ACC3C175_PYRYE</name>
<protein>
    <submittedName>
        <fullName evidence="1">Uncharacterized protein</fullName>
    </submittedName>
</protein>
<proteinExistence type="predicted"/>
<organism evidence="1 2">
    <name type="scientific">Pyropia yezoensis</name>
    <name type="common">Susabi-nori</name>
    <name type="synonym">Porphyra yezoensis</name>
    <dbReference type="NCBI Taxonomy" id="2788"/>
    <lineage>
        <taxon>Eukaryota</taxon>
        <taxon>Rhodophyta</taxon>
        <taxon>Bangiophyceae</taxon>
        <taxon>Bangiales</taxon>
        <taxon>Bangiaceae</taxon>
        <taxon>Pyropia</taxon>
    </lineage>
</organism>
<dbReference type="EMBL" id="CM020619">
    <property type="protein sequence ID" value="KAK1863875.1"/>
    <property type="molecule type" value="Genomic_DNA"/>
</dbReference>
<gene>
    <name evidence="1" type="ORF">I4F81_006428</name>
</gene>
<reference evidence="1" key="1">
    <citation type="submission" date="2019-11" db="EMBL/GenBank/DDBJ databases">
        <title>Nori genome reveals adaptations in red seaweeds to the harsh intertidal environment.</title>
        <authorList>
            <person name="Wang D."/>
            <person name="Mao Y."/>
        </authorList>
    </citation>
    <scope>NUCLEOTIDE SEQUENCE</scope>
    <source>
        <tissue evidence="1">Gametophyte</tissue>
    </source>
</reference>
<evidence type="ECO:0000313" key="2">
    <source>
        <dbReference type="Proteomes" id="UP000798662"/>
    </source>
</evidence>
<dbReference type="Proteomes" id="UP000798662">
    <property type="component" value="Chromosome 2"/>
</dbReference>
<accession>A0ACC3C175</accession>
<comment type="caution">
    <text evidence="1">The sequence shown here is derived from an EMBL/GenBank/DDBJ whole genome shotgun (WGS) entry which is preliminary data.</text>
</comment>
<sequence length="232" mass="23660">MGRSGSRGAMTYHATFLALLLIGGAGFLGVGLWLQLSKGGGPVNLEWTGSGFIDSFLTLGVASMIVGGALLATSVFAMCAVSRSCIGTVARVIFVLATLVVTAALVLLAVATLLIASNNRPGAVEDIVRDSWERTVSSSDQSVVNEACTIQRDFGCAGFVAGDCDGCNDGVGAVGSACAERCPRCEPTTPASSSGCYDAIIDRTRKIFLPVGITASVLAAVALVDVFVVCAI</sequence>